<organism evidence="5 6">
    <name type="scientific">Zhongshania borealis</name>
    <dbReference type="NCBI Taxonomy" id="889488"/>
    <lineage>
        <taxon>Bacteria</taxon>
        <taxon>Pseudomonadati</taxon>
        <taxon>Pseudomonadota</taxon>
        <taxon>Gammaproteobacteria</taxon>
        <taxon>Cellvibrionales</taxon>
        <taxon>Spongiibacteraceae</taxon>
        <taxon>Zhongshania</taxon>
    </lineage>
</organism>
<dbReference type="Proteomes" id="UP001500392">
    <property type="component" value="Unassembled WGS sequence"/>
</dbReference>
<evidence type="ECO:0000256" key="1">
    <source>
        <dbReference type="ARBA" id="ARBA00006432"/>
    </source>
</evidence>
<evidence type="ECO:0000256" key="2">
    <source>
        <dbReference type="ARBA" id="ARBA00022598"/>
    </source>
</evidence>
<comment type="caution">
    <text evidence="5">The sequence shown here is derived from an EMBL/GenBank/DDBJ whole genome shotgun (WGS) entry which is preliminary data.</text>
</comment>
<comment type="similarity">
    <text evidence="1">Belongs to the ATP-dependent AMP-binding enzyme family.</text>
</comment>
<dbReference type="EMBL" id="BAABDM010000010">
    <property type="protein sequence ID" value="GAA4104966.1"/>
    <property type="molecule type" value="Genomic_DNA"/>
</dbReference>
<protein>
    <submittedName>
        <fullName evidence="5">FadD3 family acyl-CoA ligase</fullName>
    </submittedName>
</protein>
<dbReference type="InterPro" id="IPR000873">
    <property type="entry name" value="AMP-dep_synth/lig_dom"/>
</dbReference>
<gene>
    <name evidence="5" type="ORF">GCM10022414_34200</name>
</gene>
<reference evidence="6" key="1">
    <citation type="journal article" date="2019" name="Int. J. Syst. Evol. Microbiol.">
        <title>The Global Catalogue of Microorganisms (GCM) 10K type strain sequencing project: providing services to taxonomists for standard genome sequencing and annotation.</title>
        <authorList>
            <consortium name="The Broad Institute Genomics Platform"/>
            <consortium name="The Broad Institute Genome Sequencing Center for Infectious Disease"/>
            <person name="Wu L."/>
            <person name="Ma J."/>
        </authorList>
    </citation>
    <scope>NUCLEOTIDE SEQUENCE [LARGE SCALE GENOMIC DNA]</scope>
    <source>
        <strain evidence="6">JCM 17304</strain>
    </source>
</reference>
<dbReference type="Pfam" id="PF00501">
    <property type="entry name" value="AMP-binding"/>
    <property type="match status" value="1"/>
</dbReference>
<dbReference type="Pfam" id="PF13193">
    <property type="entry name" value="AMP-binding_C"/>
    <property type="match status" value="1"/>
</dbReference>
<feature type="domain" description="AMP-binding enzyme C-terminal" evidence="4">
    <location>
        <begin position="446"/>
        <end position="521"/>
    </location>
</feature>
<dbReference type="InterPro" id="IPR025110">
    <property type="entry name" value="AMP-bd_C"/>
</dbReference>
<dbReference type="RefSeq" id="WP_344938407.1">
    <property type="nucleotide sequence ID" value="NZ_BAABDM010000010.1"/>
</dbReference>
<proteinExistence type="inferred from homology"/>
<evidence type="ECO:0000259" key="3">
    <source>
        <dbReference type="Pfam" id="PF00501"/>
    </source>
</evidence>
<dbReference type="InterPro" id="IPR020845">
    <property type="entry name" value="AMP-binding_CS"/>
</dbReference>
<keyword evidence="2 5" id="KW-0436">Ligase</keyword>
<evidence type="ECO:0000313" key="5">
    <source>
        <dbReference type="EMBL" id="GAA4104966.1"/>
    </source>
</evidence>
<keyword evidence="6" id="KW-1185">Reference proteome</keyword>
<evidence type="ECO:0000259" key="4">
    <source>
        <dbReference type="Pfam" id="PF13193"/>
    </source>
</evidence>
<dbReference type="GO" id="GO:0016874">
    <property type="term" value="F:ligase activity"/>
    <property type="evidence" value="ECO:0007669"/>
    <property type="project" value="UniProtKB-KW"/>
</dbReference>
<dbReference type="Gene3D" id="3.30.300.30">
    <property type="match status" value="1"/>
</dbReference>
<accession>A0ABP7X505</accession>
<feature type="domain" description="AMP-dependent synthetase/ligase" evidence="3">
    <location>
        <begin position="22"/>
        <end position="395"/>
    </location>
</feature>
<dbReference type="Gene3D" id="3.40.50.12780">
    <property type="entry name" value="N-terminal domain of ligase-like"/>
    <property type="match status" value="1"/>
</dbReference>
<dbReference type="InterPro" id="IPR042099">
    <property type="entry name" value="ANL_N_sf"/>
</dbReference>
<dbReference type="InterPro" id="IPR045851">
    <property type="entry name" value="AMP-bd_C_sf"/>
</dbReference>
<dbReference type="PANTHER" id="PTHR43201">
    <property type="entry name" value="ACYL-COA SYNTHETASE"/>
    <property type="match status" value="1"/>
</dbReference>
<dbReference type="PROSITE" id="PS00455">
    <property type="entry name" value="AMP_BINDING"/>
    <property type="match status" value="1"/>
</dbReference>
<dbReference type="SUPFAM" id="SSF56801">
    <property type="entry name" value="Acetyl-CoA synthetase-like"/>
    <property type="match status" value="1"/>
</dbReference>
<sequence>MLLESSPQNINMPLTLPRLFGWAAQQFDTKAAIREAGSDISYRELNDLRCRAGRAFLAMGVGRGDRVAIWALNSAQWIVAAAGAQSVGAILVPLNTRLQGSEAADILRRAGVKLLLTVTELEKGEPLAMLAEHALPDLQHQILLPSAVTGSVEAMSWDAFLASAAQADDAKFIAAERAVNPFDSADMLFTSGTTGKAKGVLCSHEQNIRVFQSWSATVGLRSDDNYLIVNPFFHSFGYKAGWLAAIISGATILPMAKFDKRSVLETIQRDKVTMLPGAPSLYEMLLNAPERSDYDLSSLRLGVTGAASVPVQLVRDMRDILGFETVVTAYGLTESTGVVSICRPEDEPETIATTSGRAIEGVELICAAPNTGEEVPRGCEGEVWLRGYNVMQGYFDMPEATADAITAEGWLKTGDIGVMDERGYLRITDRLKDMYIMNGENVYPAEVEKVLYGVAGIAQVAVIGVPKAPQGEVGMAFVVKKAGSDISAQAVSEHCSQHLARYKCPFYVEFVDILPMNASGKVLKTELKILAATLLSSKK</sequence>
<dbReference type="PANTHER" id="PTHR43201:SF5">
    <property type="entry name" value="MEDIUM-CHAIN ACYL-COA LIGASE ACSF2, MITOCHONDRIAL"/>
    <property type="match status" value="1"/>
</dbReference>
<dbReference type="NCBIfam" id="NF005801">
    <property type="entry name" value="PRK07656.1"/>
    <property type="match status" value="1"/>
</dbReference>
<evidence type="ECO:0000313" key="6">
    <source>
        <dbReference type="Proteomes" id="UP001500392"/>
    </source>
</evidence>
<name>A0ABP7X505_9GAMM</name>